<evidence type="ECO:0000256" key="1">
    <source>
        <dbReference type="SAM" id="MobiDB-lite"/>
    </source>
</evidence>
<organism evidence="2 3">
    <name type="scientific">Diplodia intermedia</name>
    <dbReference type="NCBI Taxonomy" id="856260"/>
    <lineage>
        <taxon>Eukaryota</taxon>
        <taxon>Fungi</taxon>
        <taxon>Dikarya</taxon>
        <taxon>Ascomycota</taxon>
        <taxon>Pezizomycotina</taxon>
        <taxon>Dothideomycetes</taxon>
        <taxon>Dothideomycetes incertae sedis</taxon>
        <taxon>Botryosphaeriales</taxon>
        <taxon>Botryosphaeriaceae</taxon>
        <taxon>Diplodia</taxon>
    </lineage>
</organism>
<dbReference type="InterPro" id="IPR013783">
    <property type="entry name" value="Ig-like_fold"/>
</dbReference>
<dbReference type="EMBL" id="JAKEKT020000030">
    <property type="protein sequence ID" value="KAL1642965.1"/>
    <property type="molecule type" value="Genomic_DNA"/>
</dbReference>
<feature type="compositionally biased region" description="Polar residues" evidence="1">
    <location>
        <begin position="185"/>
        <end position="195"/>
    </location>
</feature>
<sequence length="697" mass="77639">MVDQASTTLFTFRIDVPAGVRSVELLGSWDNFTHSYRMDRDQRRSSCQWCGIFTFKDIICDGENQCRPEKREGGLKMGGTYWYYYMLDGVYEYHDESKPSTTTCSLLLGECVNILEVPYEEKSDDFDLEYPPAPPLTPAFTMDPNARFSTPRPNKFEALSRKPTSPPPSPFFPSPATPSCEDSCRSSLAPSSDQSFASIDSFSRRRISYSFHGRLDRPSSNARPKTAASTTVAKTNAQKMRHENLRSSRPASVARSDPATAQDRKPGCSRNDSGIVGPGLSGCRDDGGSKSDVAAQVGAAEQQRQQQRHKEARAIDFEEDVLSDSGATLACWQHRECLLRKRNGIAKTEAQERFMHDAHQTVGAWVEHTTIALLNGDFPWDTESVSSLESSPTRSEFADIWEGSMMLEQGSYWTSPTSLDYDEPRSSDDSSSFAKVGRLSRVEEEPYEESWFFETDTRGEPLHRCVSETERFIEDLELRPVLTLDSTIEEIAQTLATSHQVQEEGGVLTEEPTDSFLDTDRFTDTFKLPPLNTRIGVDDKSLLDDVSQSIYSAVSNITVDLPQLEDSAVLSPTCSSPCTASSESFQFWSEQDVEDDGVEESHVDYPSSATSPGLLPTIAHTRTNSWFSNSGFQGYSLPEDEYSSQVTLTKISTQATIVRSESPPLSDRRHSTLGVNPELESMDKLLNDFSYLGEAVI</sequence>
<evidence type="ECO:0000313" key="3">
    <source>
        <dbReference type="Proteomes" id="UP001521184"/>
    </source>
</evidence>
<dbReference type="Proteomes" id="UP001521184">
    <property type="component" value="Unassembled WGS sequence"/>
</dbReference>
<reference evidence="2 3" key="1">
    <citation type="journal article" date="2023" name="Plant Dis.">
        <title>First Report of Diplodia intermedia Causing Canker and Dieback Diseases on Apple Trees in Canada.</title>
        <authorList>
            <person name="Ellouze W."/>
            <person name="Ilyukhin E."/>
            <person name="Sulman M."/>
            <person name="Ali S."/>
        </authorList>
    </citation>
    <scope>NUCLEOTIDE SEQUENCE [LARGE SCALE GENOMIC DNA]</scope>
    <source>
        <strain evidence="2 3">M45-28</strain>
    </source>
</reference>
<dbReference type="Gene3D" id="2.60.40.10">
    <property type="entry name" value="Immunoglobulins"/>
    <property type="match status" value="1"/>
</dbReference>
<feature type="compositionally biased region" description="Pro residues" evidence="1">
    <location>
        <begin position="164"/>
        <end position="176"/>
    </location>
</feature>
<feature type="compositionally biased region" description="Polar residues" evidence="1">
    <location>
        <begin position="218"/>
        <end position="238"/>
    </location>
</feature>
<comment type="caution">
    <text evidence="2">The sequence shown here is derived from an EMBL/GenBank/DDBJ whole genome shotgun (WGS) entry which is preliminary data.</text>
</comment>
<proteinExistence type="predicted"/>
<evidence type="ECO:0000313" key="2">
    <source>
        <dbReference type="EMBL" id="KAL1642965.1"/>
    </source>
</evidence>
<protein>
    <submittedName>
        <fullName evidence="2">Uncharacterized protein</fullName>
    </submittedName>
</protein>
<dbReference type="PANTHER" id="PTHR40625">
    <property type="entry name" value="GTP-BINDING PROTEIN ESDC-RELATED"/>
    <property type="match status" value="1"/>
</dbReference>
<accession>A0ABR3TRP5</accession>
<feature type="region of interest" description="Disordered" evidence="1">
    <location>
        <begin position="213"/>
        <end position="311"/>
    </location>
</feature>
<keyword evidence="3" id="KW-1185">Reference proteome</keyword>
<name>A0ABR3TRP5_9PEZI</name>
<gene>
    <name evidence="2" type="ORF">SLS58_005207</name>
</gene>
<dbReference type="PANTHER" id="PTHR40625:SF1">
    <property type="entry name" value="AMP-ACTIVATED PROTEIN KINASE GLYCOGEN-BINDING DOMAIN-CONTAINING PROTEIN"/>
    <property type="match status" value="1"/>
</dbReference>
<feature type="compositionally biased region" description="Low complexity" evidence="1">
    <location>
        <begin position="294"/>
        <end position="305"/>
    </location>
</feature>
<feature type="region of interest" description="Disordered" evidence="1">
    <location>
        <begin position="125"/>
        <end position="195"/>
    </location>
</feature>